<dbReference type="InterPro" id="IPR036390">
    <property type="entry name" value="WH_DNA-bd_sf"/>
</dbReference>
<keyword evidence="3" id="KW-0238">DNA-binding</keyword>
<dbReference type="PROSITE" id="PS50931">
    <property type="entry name" value="HTH_LYSR"/>
    <property type="match status" value="1"/>
</dbReference>
<dbReference type="InterPro" id="IPR050950">
    <property type="entry name" value="HTH-type_LysR_regulators"/>
</dbReference>
<dbReference type="PANTHER" id="PTHR30419">
    <property type="entry name" value="HTH-TYPE TRANSCRIPTIONAL REGULATOR YBHD"/>
    <property type="match status" value="1"/>
</dbReference>
<keyword evidence="4" id="KW-0804">Transcription</keyword>
<dbReference type="Proteomes" id="UP000194137">
    <property type="component" value="Chromosome"/>
</dbReference>
<dbReference type="STRING" id="1235591.CAK95_28615"/>
<evidence type="ECO:0000256" key="1">
    <source>
        <dbReference type="ARBA" id="ARBA00009437"/>
    </source>
</evidence>
<dbReference type="InterPro" id="IPR005119">
    <property type="entry name" value="LysR_subst-bd"/>
</dbReference>
<dbReference type="Gene3D" id="3.40.190.290">
    <property type="match status" value="1"/>
</dbReference>
<dbReference type="Pfam" id="PF00126">
    <property type="entry name" value="HTH_1"/>
    <property type="match status" value="1"/>
</dbReference>
<keyword evidence="6" id="KW-1185">Reference proteome</keyword>
<dbReference type="SUPFAM" id="SSF53850">
    <property type="entry name" value="Periplasmic binding protein-like II"/>
    <property type="match status" value="1"/>
</dbReference>
<dbReference type="KEGG" id="psin:CAK95_28615"/>
<dbReference type="RefSeq" id="WP_086091059.1">
    <property type="nucleotide sequence ID" value="NZ_CP021112.1"/>
</dbReference>
<gene>
    <name evidence="5" type="ORF">CAK95_28615</name>
</gene>
<name>A0A1W6ZZC2_9HYPH</name>
<evidence type="ECO:0000256" key="2">
    <source>
        <dbReference type="ARBA" id="ARBA00023015"/>
    </source>
</evidence>
<evidence type="ECO:0000313" key="6">
    <source>
        <dbReference type="Proteomes" id="UP000194137"/>
    </source>
</evidence>
<proteinExistence type="inferred from homology"/>
<dbReference type="InterPro" id="IPR000847">
    <property type="entry name" value="LysR_HTH_N"/>
</dbReference>
<dbReference type="SUPFAM" id="SSF46785">
    <property type="entry name" value="Winged helix' DNA-binding domain"/>
    <property type="match status" value="1"/>
</dbReference>
<dbReference type="Pfam" id="PF03466">
    <property type="entry name" value="LysR_substrate"/>
    <property type="match status" value="1"/>
</dbReference>
<dbReference type="PANTHER" id="PTHR30419:SF2">
    <property type="entry name" value="LYSR FAMILY TRANSCRIPTIONAL REGULATOR"/>
    <property type="match status" value="1"/>
</dbReference>
<dbReference type="InterPro" id="IPR036388">
    <property type="entry name" value="WH-like_DNA-bd_sf"/>
</dbReference>
<dbReference type="Gene3D" id="1.10.10.10">
    <property type="entry name" value="Winged helix-like DNA-binding domain superfamily/Winged helix DNA-binding domain"/>
    <property type="match status" value="1"/>
</dbReference>
<evidence type="ECO:0000313" key="5">
    <source>
        <dbReference type="EMBL" id="ARQ02628.1"/>
    </source>
</evidence>
<dbReference type="OrthoDB" id="5297263at2"/>
<keyword evidence="2" id="KW-0805">Transcription regulation</keyword>
<protein>
    <submittedName>
        <fullName evidence="5">LysR family transcriptional regulator</fullName>
    </submittedName>
</protein>
<dbReference type="AlphaFoldDB" id="A0A1W6ZZC2"/>
<comment type="similarity">
    <text evidence="1">Belongs to the LysR transcriptional regulatory family.</text>
</comment>
<evidence type="ECO:0000256" key="4">
    <source>
        <dbReference type="ARBA" id="ARBA00023163"/>
    </source>
</evidence>
<accession>A0A1W6ZZC2</accession>
<dbReference type="EMBL" id="CP021112">
    <property type="protein sequence ID" value="ARQ02628.1"/>
    <property type="molecule type" value="Genomic_DNA"/>
</dbReference>
<evidence type="ECO:0000256" key="3">
    <source>
        <dbReference type="ARBA" id="ARBA00023125"/>
    </source>
</evidence>
<dbReference type="GO" id="GO:0003700">
    <property type="term" value="F:DNA-binding transcription factor activity"/>
    <property type="evidence" value="ECO:0007669"/>
    <property type="project" value="InterPro"/>
</dbReference>
<reference evidence="5 6" key="1">
    <citation type="submission" date="2017-05" db="EMBL/GenBank/DDBJ databases">
        <title>Full genome sequence of Pseudorhodoplanes sinuspersici.</title>
        <authorList>
            <person name="Dastgheib S.M.M."/>
            <person name="Shavandi M."/>
            <person name="Tirandaz H."/>
        </authorList>
    </citation>
    <scope>NUCLEOTIDE SEQUENCE [LARGE SCALE GENOMIC DNA]</scope>
    <source>
        <strain evidence="5 6">RIPI110</strain>
    </source>
</reference>
<dbReference type="GO" id="GO:0003677">
    <property type="term" value="F:DNA binding"/>
    <property type="evidence" value="ECO:0007669"/>
    <property type="project" value="UniProtKB-KW"/>
</dbReference>
<dbReference type="GO" id="GO:0005829">
    <property type="term" value="C:cytosol"/>
    <property type="evidence" value="ECO:0007669"/>
    <property type="project" value="TreeGrafter"/>
</dbReference>
<organism evidence="5 6">
    <name type="scientific">Pseudorhodoplanes sinuspersici</name>
    <dbReference type="NCBI Taxonomy" id="1235591"/>
    <lineage>
        <taxon>Bacteria</taxon>
        <taxon>Pseudomonadati</taxon>
        <taxon>Pseudomonadota</taxon>
        <taxon>Alphaproteobacteria</taxon>
        <taxon>Hyphomicrobiales</taxon>
        <taxon>Pseudorhodoplanes</taxon>
    </lineage>
</organism>
<sequence>MLHARLLRYLDEVARSGSIRKASSRLNVASSAINRQILALEQEIGSPIFERLPRGLRLTTAGELLINHVRQTLKEHERVRTRIEALRGLRRGDVTIVTTTGIAAGFLAPVIERFTAAHPGIKLRVLTLPRDNTIAAVVSGEADIALAYNLENNPRLTTFLRCEFRLGAVMAPDHPLARRTSLRLAECFDYPMIIADPSMTIRDVLESVADLDYDLSLAIETNSIGLMKRLAQTKPNITFLNSVDIGEELRAGLLKVVPVREIDSKPQVLSLVHRAKGPLESAANLLASAIKAAIETGTPL</sequence>